<feature type="domain" description="Glycosyl hydrolase family 92 N-terminal" evidence="3">
    <location>
        <begin position="493"/>
        <end position="742"/>
    </location>
</feature>
<dbReference type="GO" id="GO:0000224">
    <property type="term" value="F:peptide-N4-(N-acetyl-beta-glucosaminyl)asparagine amidase activity"/>
    <property type="evidence" value="ECO:0007669"/>
    <property type="project" value="TreeGrafter"/>
</dbReference>
<feature type="compositionally biased region" description="Polar residues" evidence="1">
    <location>
        <begin position="1"/>
        <end position="16"/>
    </location>
</feature>
<dbReference type="PANTHER" id="PTHR12143:SF27">
    <property type="entry name" value="ALPHA-1,2-MANNOSIDASE FAMILY PROTEIN (AFU_ORTHOLOGUE AFUA_5G10520)"/>
    <property type="match status" value="1"/>
</dbReference>
<evidence type="ECO:0000259" key="2">
    <source>
        <dbReference type="Pfam" id="PF07971"/>
    </source>
</evidence>
<dbReference type="Gene3D" id="3.30.2080.10">
    <property type="entry name" value="GH92 mannosidase domain"/>
    <property type="match status" value="1"/>
</dbReference>
<dbReference type="GO" id="GO:0030246">
    <property type="term" value="F:carbohydrate binding"/>
    <property type="evidence" value="ECO:0007669"/>
    <property type="project" value="InterPro"/>
</dbReference>
<evidence type="ECO:0000313" key="4">
    <source>
        <dbReference type="EMBL" id="OAL68439.1"/>
    </source>
</evidence>
<evidence type="ECO:0000256" key="1">
    <source>
        <dbReference type="SAM" id="MobiDB-lite"/>
    </source>
</evidence>
<dbReference type="VEuPathDB" id="FungiDB:TERG_08058"/>
<proteinExistence type="predicted"/>
<name>A0A178F7V1_TRIRU</name>
<dbReference type="GO" id="GO:0005829">
    <property type="term" value="C:cytosol"/>
    <property type="evidence" value="ECO:0007669"/>
    <property type="project" value="TreeGrafter"/>
</dbReference>
<feature type="region of interest" description="Disordered" evidence="1">
    <location>
        <begin position="1"/>
        <end position="20"/>
    </location>
</feature>
<feature type="domain" description="Glycosyl hydrolase family 92" evidence="2">
    <location>
        <begin position="749"/>
        <end position="1120"/>
    </location>
</feature>
<dbReference type="VEuPathDB" id="FungiDB:TERG_08057"/>
<keyword evidence="4" id="KW-0378">Hydrolase</keyword>
<dbReference type="GO" id="GO:0006516">
    <property type="term" value="P:glycoprotein catabolic process"/>
    <property type="evidence" value="ECO:0007669"/>
    <property type="project" value="TreeGrafter"/>
</dbReference>
<dbReference type="FunFam" id="1.20.1050.60:FF:000002">
    <property type="entry name" value="Glycosyl hydrolase family 92"/>
    <property type="match status" value="1"/>
</dbReference>
<dbReference type="Gene3D" id="2.70.98.10">
    <property type="match status" value="1"/>
</dbReference>
<dbReference type="PANTHER" id="PTHR12143">
    <property type="entry name" value="PEPTIDE N-GLYCANASE PNGASE -RELATED"/>
    <property type="match status" value="1"/>
</dbReference>
<comment type="caution">
    <text evidence="4">The sequence shown here is derived from an EMBL/GenBank/DDBJ whole genome shotgun (WGS) entry which is preliminary data.</text>
</comment>
<protein>
    <submittedName>
        <fullName evidence="4">Glycosyl hydrolase</fullName>
    </submittedName>
</protein>
<dbReference type="InterPro" id="IPR014718">
    <property type="entry name" value="GH-type_carb-bd"/>
</dbReference>
<dbReference type="InterPro" id="IPR008928">
    <property type="entry name" value="6-hairpin_glycosidase_sf"/>
</dbReference>
<dbReference type="AlphaFoldDB" id="A0A178F7V1"/>
<dbReference type="InterPro" id="IPR041371">
    <property type="entry name" value="GH92_N"/>
</dbReference>
<dbReference type="GO" id="GO:0005634">
    <property type="term" value="C:nucleus"/>
    <property type="evidence" value="ECO:0007669"/>
    <property type="project" value="TreeGrafter"/>
</dbReference>
<dbReference type="EMBL" id="LHPM01000007">
    <property type="protein sequence ID" value="OAL68439.1"/>
    <property type="molecule type" value="Genomic_DNA"/>
</dbReference>
<dbReference type="SUPFAM" id="SSF48208">
    <property type="entry name" value="Six-hairpin glycosidases"/>
    <property type="match status" value="1"/>
</dbReference>
<evidence type="ECO:0000313" key="5">
    <source>
        <dbReference type="Proteomes" id="UP000243015"/>
    </source>
</evidence>
<reference evidence="4 5" key="1">
    <citation type="submission" date="2016-05" db="EMBL/GenBank/DDBJ databases">
        <title>Genome sequencing of Trichophyton rubrum CMCC(F)T1i isolated from hair.</title>
        <authorList>
            <person name="Zhan P."/>
            <person name="Tao Y."/>
            <person name="Liu W."/>
        </authorList>
    </citation>
    <scope>NUCLEOTIDE SEQUENCE [LARGE SCALE GENOMIC DNA]</scope>
    <source>
        <strain evidence="5">CMCC(F)T1i</strain>
    </source>
</reference>
<organism evidence="4 5">
    <name type="scientific">Trichophyton rubrum</name>
    <name type="common">Athlete's foot fungus</name>
    <name type="synonym">Epidermophyton rubrum</name>
    <dbReference type="NCBI Taxonomy" id="5551"/>
    <lineage>
        <taxon>Eukaryota</taxon>
        <taxon>Fungi</taxon>
        <taxon>Dikarya</taxon>
        <taxon>Ascomycota</taxon>
        <taxon>Pezizomycotina</taxon>
        <taxon>Eurotiomycetes</taxon>
        <taxon>Eurotiomycetidae</taxon>
        <taxon>Onygenales</taxon>
        <taxon>Arthrodermataceae</taxon>
        <taxon>Trichophyton</taxon>
    </lineage>
</organism>
<evidence type="ECO:0000259" key="3">
    <source>
        <dbReference type="Pfam" id="PF17678"/>
    </source>
</evidence>
<dbReference type="Pfam" id="PF07971">
    <property type="entry name" value="Glyco_hydro_92"/>
    <property type="match status" value="1"/>
</dbReference>
<dbReference type="Gene3D" id="1.20.1610.10">
    <property type="entry name" value="alpha-1,2-mannosidases domains"/>
    <property type="match status" value="1"/>
</dbReference>
<dbReference type="InterPro" id="IPR012939">
    <property type="entry name" value="Glyco_hydro_92"/>
</dbReference>
<sequence length="1209" mass="134465">MDASTPSTDQDNLEGTGTTGIHMVNDSFDTSFCRDSWTDLRLSSEGIWLKCALHPNSPLEGSGDCGWRLIYSPVLENSPTFEHRCDKDHSYSRPATVRTSLDSSISPSASTSTLESSDTSISATSVRKKSCITNLRSQYSFTMASSPNLRLSPAPPHSPVCSIVSRSASPRAVELVQLLDHLNSFCVLDTKSPGNAVVAASKDIYSASGKGEKFPLNINILEEEPCPVVSGFDENGNDVSYLIIATRLITATSGECNLLLTTLLDITDFLYAATLEDLELRQNPKACEAESGILPSINSRVNLSAAEVINASPNLPDEIKANGVHRSQTPMSIGPSQTTEQLLAEFSAELLYIYKDIFILARSLQDSTVYKISHVSHSLHAEGEYIRSHLKHTPTEKMKLLSESLGKNTRFDIVVNWGYYGVEKRLYCVPIYCCESWDWVGDTGPTNQIQGHSSKISWMWIHPAICIHKCLVFEPRSIIRSNAKGNDIDLTQYVDLFIGTEGSVAGTSYNGGNVFPGAAHDVDEKRKVDVNAGYSPDGNVSAISFMHESGTGGAPKYGVISQMPLSTLDRVDIADNRTYMQPRVGKDSASVGYYKTRLRNGITVEMSATDHAGILQYTYPPSTGKFVLVDLSHYLPTHGEPSANQMYSNGKIDIQDGGRTYTGYGPNFQVFMCAEFDIAPTSAKTWRAPYTDPYDEGRGEAKFSNQQTITGGREGYQYADRIGAIFEFPSDTRILKSRIGISFISTEKACQFTNEIRSWNMNDTVNDTKGRWNSEVLSTVTTSDTNTTRRKMLYSALYRSHLLPSNRTGENPYWESAEPYYDDYYAIWDTFRCLNSFYLLTKPQFAAETIRSLIDIWRFERFMPDGRSGNANGRVQGGSNADNILADAYVKGLQKGVNWTDGYLAMRTDAEVVPYNNFGPADLTGSTKEGRGALLDWLQYGYVTPSFGRSISRTVEYSLNDFALSQVAKDLAPEDYDKYLNRSAGWQRIWHKNISSLNFTGFLAPTWPNGSVTPGYDPLDCGECEWSSHSYEALPIEYGWNVPFDMRSLIKFMGGEKTMEQRLDQMFVPGLRTTLFNPGNEPSFFTPFLYNYLPGRQWKSVLRLRDTVNSYYSAQPSGLPVYLLSSPWFDNVSVEVGDNSRLTITAQNLSEDSYFVQNVKVNGKIWTKSWVSHDDIKDGGIIEFVLGPEKKSWDTGELPPSPGHVELDL</sequence>
<accession>A0A178F7V1</accession>
<dbReference type="Proteomes" id="UP000243015">
    <property type="component" value="Unassembled WGS sequence"/>
</dbReference>
<dbReference type="GO" id="GO:0005975">
    <property type="term" value="P:carbohydrate metabolic process"/>
    <property type="evidence" value="ECO:0007669"/>
    <property type="project" value="InterPro"/>
</dbReference>
<dbReference type="InterPro" id="IPR050883">
    <property type="entry name" value="PNGase"/>
</dbReference>
<dbReference type="Gene3D" id="1.20.1050.60">
    <property type="entry name" value="alpha-1,2-mannosidase"/>
    <property type="match status" value="1"/>
</dbReference>
<dbReference type="Pfam" id="PF17678">
    <property type="entry name" value="Glyco_hydro_92N"/>
    <property type="match status" value="1"/>
</dbReference>
<gene>
    <name evidence="4" type="ORF">A7C99_0380</name>
</gene>